<protein>
    <recommendedName>
        <fullName evidence="3">Cytoplasmic protein</fullName>
    </recommendedName>
</protein>
<keyword evidence="2" id="KW-1185">Reference proteome</keyword>
<dbReference type="Proteomes" id="UP000467379">
    <property type="component" value="Plasmid pJCM12687"/>
</dbReference>
<reference evidence="1 2" key="1">
    <citation type="journal article" date="2019" name="Emerg. Microbes Infect.">
        <title>Comprehensive subspecies identification of 175 nontuberculous mycobacteria species based on 7547 genomic profiles.</title>
        <authorList>
            <person name="Matsumoto Y."/>
            <person name="Kinjo T."/>
            <person name="Motooka D."/>
            <person name="Nabeya D."/>
            <person name="Jung N."/>
            <person name="Uechi K."/>
            <person name="Horii T."/>
            <person name="Iida T."/>
            <person name="Fujita J."/>
            <person name="Nakamura S."/>
        </authorList>
    </citation>
    <scope>NUCLEOTIDE SEQUENCE [LARGE SCALE GENOMIC DNA]</scope>
    <source>
        <strain evidence="1 2">JCM 12687</strain>
        <plasmid evidence="1">pJCM12687</plasmid>
    </source>
</reference>
<evidence type="ECO:0000313" key="1">
    <source>
        <dbReference type="EMBL" id="BBZ14997.1"/>
    </source>
</evidence>
<proteinExistence type="predicted"/>
<sequence>MAVVPKVVAVTRAEMPDDVREAHAHCGLNRGELTQSSVCGCFHCCSIFGPTQIRDWIDPAPEMAKATGTQGRTARCPRCGIDSVIGDRSGYPITPDFLAKMRTYWF</sequence>
<dbReference type="EMBL" id="AP022607">
    <property type="protein sequence ID" value="BBZ14997.1"/>
    <property type="molecule type" value="Genomic_DNA"/>
</dbReference>
<gene>
    <name evidence="1" type="ORF">MBRA_51920</name>
</gene>
<evidence type="ECO:0000313" key="2">
    <source>
        <dbReference type="Proteomes" id="UP000467379"/>
    </source>
</evidence>
<name>A0ABM7KVF4_9MYCO</name>
<accession>A0ABM7KVF4</accession>
<organism evidence="1 2">
    <name type="scientific">Mycobacterium branderi</name>
    <dbReference type="NCBI Taxonomy" id="43348"/>
    <lineage>
        <taxon>Bacteria</taxon>
        <taxon>Bacillati</taxon>
        <taxon>Actinomycetota</taxon>
        <taxon>Actinomycetes</taxon>
        <taxon>Mycobacteriales</taxon>
        <taxon>Mycobacteriaceae</taxon>
        <taxon>Mycobacterium</taxon>
    </lineage>
</organism>
<evidence type="ECO:0008006" key="3">
    <source>
        <dbReference type="Google" id="ProtNLM"/>
    </source>
</evidence>
<geneLocation type="plasmid" evidence="1 2">
    <name>pJCM12687</name>
</geneLocation>
<keyword evidence="1" id="KW-0614">Plasmid</keyword>